<evidence type="ECO:0000256" key="1">
    <source>
        <dbReference type="SAM" id="Phobius"/>
    </source>
</evidence>
<accession>A0A1Y1IGF5</accession>
<organism evidence="3 4">
    <name type="scientific">Klebsormidium nitens</name>
    <name type="common">Green alga</name>
    <name type="synonym">Ulothrix nitens</name>
    <dbReference type="NCBI Taxonomy" id="105231"/>
    <lineage>
        <taxon>Eukaryota</taxon>
        <taxon>Viridiplantae</taxon>
        <taxon>Streptophyta</taxon>
        <taxon>Klebsormidiophyceae</taxon>
        <taxon>Klebsormidiales</taxon>
        <taxon>Klebsormidiaceae</taxon>
        <taxon>Klebsormidium</taxon>
    </lineage>
</organism>
<feature type="chain" id="PRO_5013095796" evidence="2">
    <location>
        <begin position="24"/>
        <end position="111"/>
    </location>
</feature>
<dbReference type="Proteomes" id="UP000054558">
    <property type="component" value="Unassembled WGS sequence"/>
</dbReference>
<protein>
    <submittedName>
        <fullName evidence="3">Uncharacterized protein</fullName>
    </submittedName>
</protein>
<proteinExistence type="predicted"/>
<feature type="transmembrane region" description="Helical" evidence="1">
    <location>
        <begin position="56"/>
        <end position="79"/>
    </location>
</feature>
<gene>
    <name evidence="3" type="ORF">KFL_005780030</name>
</gene>
<sequence length="111" mass="11901">MEQRARLLLGFALLAAAASVGYAQSSEQEPYLVFPGGQGPFIPHKPPRKDGISPNASAGFITGFSIVFCVLLLLTTAVIKLYADVKRLRADVDAHRAQEESRLILSGGGKF</sequence>
<keyword evidence="2" id="KW-0732">Signal</keyword>
<reference evidence="3 4" key="1">
    <citation type="journal article" date="2014" name="Nat. Commun.">
        <title>Klebsormidium flaccidum genome reveals primary factors for plant terrestrial adaptation.</title>
        <authorList>
            <person name="Hori K."/>
            <person name="Maruyama F."/>
            <person name="Fujisawa T."/>
            <person name="Togashi T."/>
            <person name="Yamamoto N."/>
            <person name="Seo M."/>
            <person name="Sato S."/>
            <person name="Yamada T."/>
            <person name="Mori H."/>
            <person name="Tajima N."/>
            <person name="Moriyama T."/>
            <person name="Ikeuchi M."/>
            <person name="Watanabe M."/>
            <person name="Wada H."/>
            <person name="Kobayashi K."/>
            <person name="Saito M."/>
            <person name="Masuda T."/>
            <person name="Sasaki-Sekimoto Y."/>
            <person name="Mashiguchi K."/>
            <person name="Awai K."/>
            <person name="Shimojima M."/>
            <person name="Masuda S."/>
            <person name="Iwai M."/>
            <person name="Nobusawa T."/>
            <person name="Narise T."/>
            <person name="Kondo S."/>
            <person name="Saito H."/>
            <person name="Sato R."/>
            <person name="Murakawa M."/>
            <person name="Ihara Y."/>
            <person name="Oshima-Yamada Y."/>
            <person name="Ohtaka K."/>
            <person name="Satoh M."/>
            <person name="Sonobe K."/>
            <person name="Ishii M."/>
            <person name="Ohtani R."/>
            <person name="Kanamori-Sato M."/>
            <person name="Honoki R."/>
            <person name="Miyazaki D."/>
            <person name="Mochizuki H."/>
            <person name="Umetsu J."/>
            <person name="Higashi K."/>
            <person name="Shibata D."/>
            <person name="Kamiya Y."/>
            <person name="Sato N."/>
            <person name="Nakamura Y."/>
            <person name="Tabata S."/>
            <person name="Ida S."/>
            <person name="Kurokawa K."/>
            <person name="Ohta H."/>
        </authorList>
    </citation>
    <scope>NUCLEOTIDE SEQUENCE [LARGE SCALE GENOMIC DNA]</scope>
    <source>
        <strain evidence="3 4">NIES-2285</strain>
    </source>
</reference>
<evidence type="ECO:0000313" key="4">
    <source>
        <dbReference type="Proteomes" id="UP000054558"/>
    </source>
</evidence>
<evidence type="ECO:0000256" key="2">
    <source>
        <dbReference type="SAM" id="SignalP"/>
    </source>
</evidence>
<dbReference type="AlphaFoldDB" id="A0A1Y1IGF5"/>
<name>A0A1Y1IGF5_KLENI</name>
<dbReference type="EMBL" id="DF237527">
    <property type="protein sequence ID" value="GAQ89925.1"/>
    <property type="molecule type" value="Genomic_DNA"/>
</dbReference>
<evidence type="ECO:0000313" key="3">
    <source>
        <dbReference type="EMBL" id="GAQ89925.1"/>
    </source>
</evidence>
<keyword evidence="1" id="KW-0812">Transmembrane</keyword>
<feature type="signal peptide" evidence="2">
    <location>
        <begin position="1"/>
        <end position="23"/>
    </location>
</feature>
<keyword evidence="1" id="KW-1133">Transmembrane helix</keyword>
<keyword evidence="4" id="KW-1185">Reference proteome</keyword>
<keyword evidence="1" id="KW-0472">Membrane</keyword>